<evidence type="ECO:0000256" key="2">
    <source>
        <dbReference type="ARBA" id="ARBA00010112"/>
    </source>
</evidence>
<dbReference type="PANTHER" id="PTHR21700:SF30">
    <property type="entry name" value="TRANSTHYRETIN-LIKE FAMILY PROTEIN"/>
    <property type="match status" value="1"/>
</dbReference>
<dbReference type="InterPro" id="IPR038479">
    <property type="entry name" value="Transthyretin-like_sf"/>
</dbReference>
<name>A0A7E4ZVY2_PANRE</name>
<protein>
    <submittedName>
        <fullName evidence="7">Transthyretin-like family protein</fullName>
    </submittedName>
</protein>
<evidence type="ECO:0000313" key="6">
    <source>
        <dbReference type="Proteomes" id="UP000492821"/>
    </source>
</evidence>
<keyword evidence="3" id="KW-0964">Secreted</keyword>
<keyword evidence="4 5" id="KW-0732">Signal</keyword>
<reference evidence="6" key="1">
    <citation type="journal article" date="2013" name="Genetics">
        <title>The draft genome and transcriptome of Panagrellus redivivus are shaped by the harsh demands of a free-living lifestyle.</title>
        <authorList>
            <person name="Srinivasan J."/>
            <person name="Dillman A.R."/>
            <person name="Macchietto M.G."/>
            <person name="Heikkinen L."/>
            <person name="Lakso M."/>
            <person name="Fracchia K.M."/>
            <person name="Antoshechkin I."/>
            <person name="Mortazavi A."/>
            <person name="Wong G."/>
            <person name="Sternberg P.W."/>
        </authorList>
    </citation>
    <scope>NUCLEOTIDE SEQUENCE [LARGE SCALE GENOMIC DNA]</scope>
    <source>
        <strain evidence="6">MT8872</strain>
    </source>
</reference>
<keyword evidence="6" id="KW-1185">Reference proteome</keyword>
<evidence type="ECO:0000256" key="4">
    <source>
        <dbReference type="ARBA" id="ARBA00022729"/>
    </source>
</evidence>
<dbReference type="Pfam" id="PF01060">
    <property type="entry name" value="TTR-52"/>
    <property type="match status" value="1"/>
</dbReference>
<dbReference type="PANTHER" id="PTHR21700">
    <property type="entry name" value="TRANSTHYRETIN-LIKE FAMILY PROTEIN-RELATED"/>
    <property type="match status" value="1"/>
</dbReference>
<feature type="chain" id="PRO_5028959083" evidence="5">
    <location>
        <begin position="19"/>
        <end position="133"/>
    </location>
</feature>
<evidence type="ECO:0000313" key="7">
    <source>
        <dbReference type="WBParaSite" id="Pan_g20843.t1"/>
    </source>
</evidence>
<comment type="similarity">
    <text evidence="2">Belongs to the nematode transthyretin-like family.</text>
</comment>
<proteinExistence type="inferred from homology"/>
<sequence>MRSVLCIVLLALIAAAYAKEQTIKVKGQIICDKRSIRNALVELREHDTFDPDDTLATIHTDKDGNFQLSGKEDEVTAIKPYIRVTHTCDVQDRATCHRISDFEIPANFINGAEYDMNFVNLNLKGHTDKEVCN</sequence>
<dbReference type="GO" id="GO:0005576">
    <property type="term" value="C:extracellular region"/>
    <property type="evidence" value="ECO:0007669"/>
    <property type="project" value="UniProtKB-SubCell"/>
</dbReference>
<evidence type="ECO:0000256" key="1">
    <source>
        <dbReference type="ARBA" id="ARBA00004613"/>
    </source>
</evidence>
<evidence type="ECO:0000256" key="5">
    <source>
        <dbReference type="SAM" id="SignalP"/>
    </source>
</evidence>
<dbReference type="WBParaSite" id="Pan_g20843.t1">
    <property type="protein sequence ID" value="Pan_g20843.t1"/>
    <property type="gene ID" value="Pan_g20843"/>
</dbReference>
<dbReference type="InterPro" id="IPR001534">
    <property type="entry name" value="Transthyretin-like"/>
</dbReference>
<dbReference type="Gene3D" id="2.60.40.3330">
    <property type="match status" value="1"/>
</dbReference>
<comment type="subcellular location">
    <subcellularLocation>
        <location evidence="1">Secreted</location>
    </subcellularLocation>
</comment>
<dbReference type="GO" id="GO:0009986">
    <property type="term" value="C:cell surface"/>
    <property type="evidence" value="ECO:0007669"/>
    <property type="project" value="InterPro"/>
</dbReference>
<dbReference type="AlphaFoldDB" id="A0A7E4ZVY2"/>
<dbReference type="Proteomes" id="UP000492821">
    <property type="component" value="Unassembled WGS sequence"/>
</dbReference>
<organism evidence="6 7">
    <name type="scientific">Panagrellus redivivus</name>
    <name type="common">Microworm</name>
    <dbReference type="NCBI Taxonomy" id="6233"/>
    <lineage>
        <taxon>Eukaryota</taxon>
        <taxon>Metazoa</taxon>
        <taxon>Ecdysozoa</taxon>
        <taxon>Nematoda</taxon>
        <taxon>Chromadorea</taxon>
        <taxon>Rhabditida</taxon>
        <taxon>Tylenchina</taxon>
        <taxon>Panagrolaimomorpha</taxon>
        <taxon>Panagrolaimoidea</taxon>
        <taxon>Panagrolaimidae</taxon>
        <taxon>Panagrellus</taxon>
    </lineage>
</organism>
<reference evidence="7" key="2">
    <citation type="submission" date="2020-10" db="UniProtKB">
        <authorList>
            <consortium name="WormBaseParasite"/>
        </authorList>
    </citation>
    <scope>IDENTIFICATION</scope>
</reference>
<feature type="signal peptide" evidence="5">
    <location>
        <begin position="1"/>
        <end position="18"/>
    </location>
</feature>
<accession>A0A7E4ZVY2</accession>
<evidence type="ECO:0000256" key="3">
    <source>
        <dbReference type="ARBA" id="ARBA00022525"/>
    </source>
</evidence>